<dbReference type="OrthoDB" id="2329767at2"/>
<dbReference type="Proteomes" id="UP000237983">
    <property type="component" value="Unassembled WGS sequence"/>
</dbReference>
<gene>
    <name evidence="1" type="ORF">B0I08_106307</name>
</gene>
<proteinExistence type="predicted"/>
<protein>
    <submittedName>
        <fullName evidence="1">Uncharacterized protein</fullName>
    </submittedName>
</protein>
<keyword evidence="2" id="KW-1185">Reference proteome</keyword>
<evidence type="ECO:0000313" key="2">
    <source>
        <dbReference type="Proteomes" id="UP000237983"/>
    </source>
</evidence>
<dbReference type="RefSeq" id="WP_146134414.1">
    <property type="nucleotide sequence ID" value="NZ_PVTL01000006.1"/>
</dbReference>
<dbReference type="EMBL" id="PVTL01000006">
    <property type="protein sequence ID" value="PRY67699.1"/>
    <property type="molecule type" value="Genomic_DNA"/>
</dbReference>
<evidence type="ECO:0000313" key="1">
    <source>
        <dbReference type="EMBL" id="PRY67699.1"/>
    </source>
</evidence>
<organism evidence="1 2">
    <name type="scientific">Glaciihabitans tibetensis</name>
    <dbReference type="NCBI Taxonomy" id="1266600"/>
    <lineage>
        <taxon>Bacteria</taxon>
        <taxon>Bacillati</taxon>
        <taxon>Actinomycetota</taxon>
        <taxon>Actinomycetes</taxon>
        <taxon>Micrococcales</taxon>
        <taxon>Microbacteriaceae</taxon>
        <taxon>Glaciihabitans</taxon>
    </lineage>
</organism>
<comment type="caution">
    <text evidence="1">The sequence shown here is derived from an EMBL/GenBank/DDBJ whole genome shotgun (WGS) entry which is preliminary data.</text>
</comment>
<dbReference type="AlphaFoldDB" id="A0A2T0VBY7"/>
<accession>A0A2T0VBY7</accession>
<name>A0A2T0VBY7_9MICO</name>
<reference evidence="1 2" key="1">
    <citation type="submission" date="2018-03" db="EMBL/GenBank/DDBJ databases">
        <title>Genomic Encyclopedia of Type Strains, Phase III (KMG-III): the genomes of soil and plant-associated and newly described type strains.</title>
        <authorList>
            <person name="Whitman W."/>
        </authorList>
    </citation>
    <scope>NUCLEOTIDE SEQUENCE [LARGE SCALE GENOMIC DNA]</scope>
    <source>
        <strain evidence="1 2">CGMCC 1.12484</strain>
    </source>
</reference>
<sequence length="183" mass="21083">MKTANFHALRRAVTEASTASKWKTGVLEWEVTSVAEHPTGEGECVCGQTNLLWLYTITNTHNGAELFPIGSTCVNHFERTDLNRQIAVFRKLVHIRSAAREGRQIALTTEYFSRAVLDYLYDVGAFTPDQYNENDGWNDWEFLRKMFGVRDKTEISPKRQWKIRKILDQKAVPFVINDDRLGD</sequence>